<dbReference type="GeneID" id="91104395"/>
<keyword evidence="2" id="KW-1185">Reference proteome</keyword>
<accession>A0AAX4KQ78</accession>
<evidence type="ECO:0000313" key="1">
    <source>
        <dbReference type="EMBL" id="WWD07493.1"/>
    </source>
</evidence>
<dbReference type="InterPro" id="IPR016181">
    <property type="entry name" value="Acyl_CoA_acyltransferase"/>
</dbReference>
<reference evidence="1 2" key="1">
    <citation type="submission" date="2024-01" db="EMBL/GenBank/DDBJ databases">
        <title>Comparative genomics of Cryptococcus and Kwoniella reveals pathogenesis evolution and contrasting modes of karyotype evolution via chromosome fusion or intercentromeric recombination.</title>
        <authorList>
            <person name="Coelho M.A."/>
            <person name="David-Palma M."/>
            <person name="Shea T."/>
            <person name="Bowers K."/>
            <person name="McGinley-Smith S."/>
            <person name="Mohammad A.W."/>
            <person name="Gnirke A."/>
            <person name="Yurkov A.M."/>
            <person name="Nowrousian M."/>
            <person name="Sun S."/>
            <person name="Cuomo C.A."/>
            <person name="Heitman J."/>
        </authorList>
    </citation>
    <scope>NUCLEOTIDE SEQUENCE [LARGE SCALE GENOMIC DNA]</scope>
    <source>
        <strain evidence="1 2">PYCC6329</strain>
    </source>
</reference>
<protein>
    <recommendedName>
        <fullName evidence="3">N-acetyltransferase domain-containing protein</fullName>
    </recommendedName>
</protein>
<dbReference type="AlphaFoldDB" id="A0AAX4KQ78"/>
<dbReference type="Gene3D" id="3.40.630.30">
    <property type="match status" value="1"/>
</dbReference>
<dbReference type="KEGG" id="ker:91104395"/>
<organism evidence="1 2">
    <name type="scientific">Kwoniella europaea PYCC6329</name>
    <dbReference type="NCBI Taxonomy" id="1423913"/>
    <lineage>
        <taxon>Eukaryota</taxon>
        <taxon>Fungi</taxon>
        <taxon>Dikarya</taxon>
        <taxon>Basidiomycota</taxon>
        <taxon>Agaricomycotina</taxon>
        <taxon>Tremellomycetes</taxon>
        <taxon>Tremellales</taxon>
        <taxon>Cryptococcaceae</taxon>
        <taxon>Kwoniella</taxon>
    </lineage>
</organism>
<evidence type="ECO:0000313" key="2">
    <source>
        <dbReference type="Proteomes" id="UP001358614"/>
    </source>
</evidence>
<dbReference type="RefSeq" id="XP_066085460.1">
    <property type="nucleotide sequence ID" value="XM_066229363.1"/>
</dbReference>
<dbReference type="SUPFAM" id="SSF55729">
    <property type="entry name" value="Acyl-CoA N-acyltransferases (Nat)"/>
    <property type="match status" value="1"/>
</dbReference>
<evidence type="ECO:0008006" key="3">
    <source>
        <dbReference type="Google" id="ProtNLM"/>
    </source>
</evidence>
<gene>
    <name evidence="1" type="ORF">V865_005594</name>
</gene>
<proteinExistence type="predicted"/>
<sequence length="275" mass="31133">MTDNTDLFDRALASAIALANDQDTHNTSNKLESNPSWERKKDILSVSNSSLEQIPWYRYKYQDSAPGSSTKYLLSVLGPRYDPDLHSGSASQDSDPNDLPVRCDLVISSDKSDGSIRSMMGFWFPKKDYKASEYTDKYVDEYWKGLQRDRKQWCMFDMIHATIPLTWDHNLPSDSEAIHLVLMATNPTEQEKGYGRRLLDILKSVSDGTHTPVKLTASTDDSARFYHTSNFVEHKRTTLRAGDQGDSELVSMTYTPGSLATYTNRNVQSHAILTQ</sequence>
<dbReference type="EMBL" id="CP144089">
    <property type="protein sequence ID" value="WWD07493.1"/>
    <property type="molecule type" value="Genomic_DNA"/>
</dbReference>
<dbReference type="Proteomes" id="UP001358614">
    <property type="component" value="Chromosome 1"/>
</dbReference>
<name>A0AAX4KQ78_9TREE</name>